<proteinExistence type="predicted"/>
<dbReference type="Pfam" id="PF14291">
    <property type="entry name" value="DUF4371"/>
    <property type="match status" value="1"/>
</dbReference>
<protein>
    <submittedName>
        <fullName evidence="2">Zinc finger MYM-type protein 1-like</fullName>
    </submittedName>
</protein>
<organism evidence="2 3">
    <name type="scientific">Oopsacas minuta</name>
    <dbReference type="NCBI Taxonomy" id="111878"/>
    <lineage>
        <taxon>Eukaryota</taxon>
        <taxon>Metazoa</taxon>
        <taxon>Porifera</taxon>
        <taxon>Hexactinellida</taxon>
        <taxon>Hexasterophora</taxon>
        <taxon>Lyssacinosida</taxon>
        <taxon>Leucopsacidae</taxon>
        <taxon>Oopsacas</taxon>
    </lineage>
</organism>
<feature type="domain" description="DUF4371" evidence="1">
    <location>
        <begin position="25"/>
        <end position="134"/>
    </location>
</feature>
<keyword evidence="3" id="KW-1185">Reference proteome</keyword>
<evidence type="ECO:0000313" key="3">
    <source>
        <dbReference type="Proteomes" id="UP001165289"/>
    </source>
</evidence>
<comment type="caution">
    <text evidence="2">The sequence shown here is derived from an EMBL/GenBank/DDBJ whole genome shotgun (WGS) entry which is preliminary data.</text>
</comment>
<evidence type="ECO:0000313" key="2">
    <source>
        <dbReference type="EMBL" id="KAI6660625.1"/>
    </source>
</evidence>
<accession>A0AAV7KIQ3</accession>
<evidence type="ECO:0000259" key="1">
    <source>
        <dbReference type="Pfam" id="PF14291"/>
    </source>
</evidence>
<dbReference type="EMBL" id="JAKMXF010000031">
    <property type="protein sequence ID" value="KAI6660625.1"/>
    <property type="molecule type" value="Genomic_DNA"/>
</dbReference>
<gene>
    <name evidence="2" type="ORF">LOD99_10357</name>
</gene>
<sequence>MKVIFDTSKTMARRTIAFQGTYQEKKYDWTSPESQNGILKVLYRGVMAALLYSIKCSPGGLFAVMVDDTTDISNVEQMSLCLRYVKDDLTVSEIFLGFIETPSTTRQNMYKQLRDSLNALGLSLDQRRGQGYDGPQI</sequence>
<dbReference type="Proteomes" id="UP001165289">
    <property type="component" value="Unassembled WGS sequence"/>
</dbReference>
<dbReference type="InterPro" id="IPR025398">
    <property type="entry name" value="DUF4371"/>
</dbReference>
<dbReference type="PANTHER" id="PTHR45749">
    <property type="match status" value="1"/>
</dbReference>
<name>A0AAV7KIQ3_9METZ</name>
<reference evidence="2 3" key="1">
    <citation type="journal article" date="2023" name="BMC Biol.">
        <title>The compact genome of the sponge Oopsacas minuta (Hexactinellida) is lacking key metazoan core genes.</title>
        <authorList>
            <person name="Santini S."/>
            <person name="Schenkelaars Q."/>
            <person name="Jourda C."/>
            <person name="Duchesne M."/>
            <person name="Belahbib H."/>
            <person name="Rocher C."/>
            <person name="Selva M."/>
            <person name="Riesgo A."/>
            <person name="Vervoort M."/>
            <person name="Leys S.P."/>
            <person name="Kodjabachian L."/>
            <person name="Le Bivic A."/>
            <person name="Borchiellini C."/>
            <person name="Claverie J.M."/>
            <person name="Renard E."/>
        </authorList>
    </citation>
    <scope>NUCLEOTIDE SEQUENCE [LARGE SCALE GENOMIC DNA]</scope>
    <source>
        <strain evidence="2">SPO-2</strain>
    </source>
</reference>
<dbReference type="AlphaFoldDB" id="A0AAV7KIQ3"/>
<dbReference type="PANTHER" id="PTHR45749:SF21">
    <property type="entry name" value="DUF4371 DOMAIN-CONTAINING PROTEIN"/>
    <property type="match status" value="1"/>
</dbReference>